<reference evidence="2 3" key="1">
    <citation type="submission" date="2019-05" db="EMBL/GenBank/DDBJ databases">
        <title>Emergence of the Ug99 lineage of the wheat stem rust pathogen through somatic hybridization.</title>
        <authorList>
            <person name="Li F."/>
            <person name="Upadhyaya N.M."/>
            <person name="Sperschneider J."/>
            <person name="Matny O."/>
            <person name="Nguyen-Phuc H."/>
            <person name="Mago R."/>
            <person name="Raley C."/>
            <person name="Miller M.E."/>
            <person name="Silverstein K.A.T."/>
            <person name="Henningsen E."/>
            <person name="Hirsch C.D."/>
            <person name="Visser B."/>
            <person name="Pretorius Z.A."/>
            <person name="Steffenson B.J."/>
            <person name="Schwessinger B."/>
            <person name="Dodds P.N."/>
            <person name="Figueroa M."/>
        </authorList>
    </citation>
    <scope>NUCLEOTIDE SEQUENCE [LARGE SCALE GENOMIC DNA]</scope>
    <source>
        <strain evidence="2 3">Ug99</strain>
    </source>
</reference>
<proteinExistence type="predicted"/>
<feature type="compositionally biased region" description="Polar residues" evidence="1">
    <location>
        <begin position="67"/>
        <end position="81"/>
    </location>
</feature>
<protein>
    <submittedName>
        <fullName evidence="2">Uncharacterized protein</fullName>
    </submittedName>
</protein>
<evidence type="ECO:0000313" key="2">
    <source>
        <dbReference type="EMBL" id="KAA1115984.1"/>
    </source>
</evidence>
<accession>A0A5B0QT47</accession>
<dbReference type="EMBL" id="VDEP01000271">
    <property type="protein sequence ID" value="KAA1115984.1"/>
    <property type="molecule type" value="Genomic_DNA"/>
</dbReference>
<organism evidence="2 3">
    <name type="scientific">Puccinia graminis f. sp. tritici</name>
    <dbReference type="NCBI Taxonomy" id="56615"/>
    <lineage>
        <taxon>Eukaryota</taxon>
        <taxon>Fungi</taxon>
        <taxon>Dikarya</taxon>
        <taxon>Basidiomycota</taxon>
        <taxon>Pucciniomycotina</taxon>
        <taxon>Pucciniomycetes</taxon>
        <taxon>Pucciniales</taxon>
        <taxon>Pucciniaceae</taxon>
        <taxon>Puccinia</taxon>
    </lineage>
</organism>
<sequence length="295" mass="31988">MASEVDLLISKKTRVSPNLSANHIWCFCHKIALILNAGLKALQLTNKGLGQVKNRTGSDGGDGEGDPNSSDIPANGGSNIDTVLKKQPSVPSTTCGAQNPTLMGSASFLGMAFGGKLSSKVNIKDKSSITYLKMNMIVKNKRVGKTTLTAWRLVESMSSEQLADLKLKQVWKLQCTPKTIVLTNGQSEIANKAEQANYSFNHSYGGIPTSEQCLPAVEEQLKQSELNLCLPAQELMKVQSNKGVKDTPNWNIGEASGLAEQQEYINNKTQPKVGPPMAGTFLEVVSRHKRSQRMK</sequence>
<gene>
    <name evidence="2" type="ORF">PGTUg99_029249</name>
</gene>
<comment type="caution">
    <text evidence="2">The sequence shown here is derived from an EMBL/GenBank/DDBJ whole genome shotgun (WGS) entry which is preliminary data.</text>
</comment>
<feature type="region of interest" description="Disordered" evidence="1">
    <location>
        <begin position="51"/>
        <end position="96"/>
    </location>
</feature>
<name>A0A5B0QT47_PUCGR</name>
<dbReference type="Proteomes" id="UP000325313">
    <property type="component" value="Unassembled WGS sequence"/>
</dbReference>
<evidence type="ECO:0000313" key="3">
    <source>
        <dbReference type="Proteomes" id="UP000325313"/>
    </source>
</evidence>
<dbReference type="AlphaFoldDB" id="A0A5B0QT47"/>
<evidence type="ECO:0000256" key="1">
    <source>
        <dbReference type="SAM" id="MobiDB-lite"/>
    </source>
</evidence>